<dbReference type="Proteomes" id="UP001165296">
    <property type="component" value="Unassembled WGS sequence"/>
</dbReference>
<sequence>MQHRYLLMPLAALLLAAAPGARAQTTPGGVRIGTAGAPHAAAILDLDASGKGLLIPRMDSLTRTSISAPPDGLMVFQTNGRAGFWYAMSSTWLFLPDKARSGNGSTTTDNLGNHVATQNLNLNGNKLVGGTTARAIRGGLALNGNGLLTVGAPRVAADSTNRYGVRLTDIDQDVVITSDQGKGNSTPAVTGAGDRLMWLSYYSAFRAGGVTSDRWNATAAGSSSVAIGNYSAAFGLDNQASSLYSTAFGWNNRMRNSEGTLVTGNNNDIVQSFYGLVMGARNSPKGWYNLIGGYQNKVLGSTLANYSAAAGAYVPNWPPSLSFGQGCYSRSSRGNTYTLGYYARTRGYYGSFVFADMSPILDGSPSDRQQDSVYSTNYNQFTARFAGGYRLFTTVATRPDPAGVTALGTPMGVELTPGSNAWSVISDSTKKERVVLADGNRFLARINRMRLGSWNYLGQSPDTMRHYGPMAQDFYQAFGHDGVGRSGNQTSINQADFDGVNLIAIQALYRRVLLLETENARQQQQLQQLRTAAPAGPAATPAAELAELRHQHAALQARASQADADHAALLTLQAQVARLLAEQPTAHK</sequence>
<dbReference type="RefSeq" id="WP_226175027.1">
    <property type="nucleotide sequence ID" value="NZ_JAJADR010000002.1"/>
</dbReference>
<feature type="domain" description="Peptidase S74" evidence="3">
    <location>
        <begin position="426"/>
        <end position="519"/>
    </location>
</feature>
<evidence type="ECO:0000256" key="2">
    <source>
        <dbReference type="SAM" id="SignalP"/>
    </source>
</evidence>
<comment type="caution">
    <text evidence="4">The sequence shown here is derived from an EMBL/GenBank/DDBJ whole genome shotgun (WGS) entry which is preliminary data.</text>
</comment>
<name>A0ABS8AQB3_9BACT</name>
<evidence type="ECO:0000256" key="1">
    <source>
        <dbReference type="SAM" id="Coils"/>
    </source>
</evidence>
<dbReference type="EMBL" id="JAJADR010000002">
    <property type="protein sequence ID" value="MCB2408208.1"/>
    <property type="molecule type" value="Genomic_DNA"/>
</dbReference>
<dbReference type="Pfam" id="PF13884">
    <property type="entry name" value="Peptidase_S74"/>
    <property type="match status" value="1"/>
</dbReference>
<keyword evidence="5" id="KW-1185">Reference proteome</keyword>
<keyword evidence="2" id="KW-0732">Signal</keyword>
<reference evidence="4" key="1">
    <citation type="submission" date="2021-10" db="EMBL/GenBank/DDBJ databases">
        <authorList>
            <person name="Dean J.D."/>
            <person name="Kim M.K."/>
            <person name="Newey C.N."/>
            <person name="Stoker T.S."/>
            <person name="Thompson D.W."/>
            <person name="Grose J.H."/>
        </authorList>
    </citation>
    <scope>NUCLEOTIDE SEQUENCE</scope>
    <source>
        <strain evidence="4">BT178</strain>
    </source>
</reference>
<accession>A0ABS8AQB3</accession>
<evidence type="ECO:0000313" key="4">
    <source>
        <dbReference type="EMBL" id="MCB2408208.1"/>
    </source>
</evidence>
<evidence type="ECO:0000313" key="5">
    <source>
        <dbReference type="Proteomes" id="UP001165296"/>
    </source>
</evidence>
<keyword evidence="1" id="KW-0175">Coiled coil</keyword>
<feature type="signal peptide" evidence="2">
    <location>
        <begin position="1"/>
        <end position="23"/>
    </location>
</feature>
<feature type="chain" id="PRO_5047252782" description="Peptidase S74 domain-containing protein" evidence="2">
    <location>
        <begin position="24"/>
        <end position="588"/>
    </location>
</feature>
<protein>
    <recommendedName>
        <fullName evidence="3">Peptidase S74 domain-containing protein</fullName>
    </recommendedName>
</protein>
<dbReference type="InterPro" id="IPR011049">
    <property type="entry name" value="Serralysin-like_metalloprot_C"/>
</dbReference>
<dbReference type="PROSITE" id="PS51688">
    <property type="entry name" value="ICA"/>
    <property type="match status" value="1"/>
</dbReference>
<proteinExistence type="predicted"/>
<feature type="coiled-coil region" evidence="1">
    <location>
        <begin position="505"/>
        <end position="565"/>
    </location>
</feature>
<dbReference type="Gene3D" id="2.150.10.10">
    <property type="entry name" value="Serralysin-like metalloprotease, C-terminal"/>
    <property type="match status" value="1"/>
</dbReference>
<dbReference type="InterPro" id="IPR030392">
    <property type="entry name" value="S74_ICA"/>
</dbReference>
<evidence type="ECO:0000259" key="3">
    <source>
        <dbReference type="PROSITE" id="PS51688"/>
    </source>
</evidence>
<dbReference type="SUPFAM" id="SSF101967">
    <property type="entry name" value="Adhesin YadA, collagen-binding domain"/>
    <property type="match status" value="1"/>
</dbReference>
<organism evidence="4 5">
    <name type="scientific">Hymenobacter lucidus</name>
    <dbReference type="NCBI Taxonomy" id="2880930"/>
    <lineage>
        <taxon>Bacteria</taxon>
        <taxon>Pseudomonadati</taxon>
        <taxon>Bacteroidota</taxon>
        <taxon>Cytophagia</taxon>
        <taxon>Cytophagales</taxon>
        <taxon>Hymenobacteraceae</taxon>
        <taxon>Hymenobacter</taxon>
    </lineage>
</organism>
<gene>
    <name evidence="4" type="ORF">LGH74_09490</name>
</gene>